<dbReference type="EC" id="5.6.2.2" evidence="4"/>
<evidence type="ECO:0000256" key="5">
    <source>
        <dbReference type="ARBA" id="ARBA00022723"/>
    </source>
</evidence>
<dbReference type="InterPro" id="IPR036078">
    <property type="entry name" value="Spo11/TopoVI_A_sf"/>
</dbReference>
<evidence type="ECO:0000256" key="8">
    <source>
        <dbReference type="ARBA" id="ARBA00023125"/>
    </source>
</evidence>
<dbReference type="CDD" id="cd00223">
    <property type="entry name" value="TOPRIM_TopoIIB_SPO"/>
    <property type="match status" value="1"/>
</dbReference>
<evidence type="ECO:0000259" key="12">
    <source>
        <dbReference type="Pfam" id="PF04406"/>
    </source>
</evidence>
<dbReference type="Pfam" id="PF04406">
    <property type="entry name" value="TP6A_N"/>
    <property type="match status" value="1"/>
</dbReference>
<dbReference type="Proteomes" id="UP000016923">
    <property type="component" value="Unassembled WGS sequence"/>
</dbReference>
<feature type="region of interest" description="Disordered" evidence="11">
    <location>
        <begin position="40"/>
        <end position="75"/>
    </location>
</feature>
<comment type="similarity">
    <text evidence="3 10">Belongs to the TOP6A family.</text>
</comment>
<keyword evidence="6" id="KW-0460">Magnesium</keyword>
<evidence type="ECO:0000256" key="9">
    <source>
        <dbReference type="ARBA" id="ARBA00023235"/>
    </source>
</evidence>
<dbReference type="GO" id="GO:0007131">
    <property type="term" value="P:reciprocal meiotic recombination"/>
    <property type="evidence" value="ECO:0007669"/>
    <property type="project" value="TreeGrafter"/>
</dbReference>
<reference evidence="14 15" key="1">
    <citation type="journal article" date="2013" name="BMC Genomics">
        <title>The genome and transcriptome of the pine saprophyte Ophiostoma piceae, and a comparison with the bark beetle-associated pine pathogen Grosmannia clavigera.</title>
        <authorList>
            <person name="Haridas S."/>
            <person name="Wang Y."/>
            <person name="Lim L."/>
            <person name="Massoumi Alamouti S."/>
            <person name="Jackman S."/>
            <person name="Docking R."/>
            <person name="Robertson G."/>
            <person name="Birol I."/>
            <person name="Bohlmann J."/>
            <person name="Breuil C."/>
        </authorList>
    </citation>
    <scope>NUCLEOTIDE SEQUENCE [LARGE SCALE GENOMIC DNA]</scope>
    <source>
        <strain evidence="14 15">UAMH 11346</strain>
    </source>
</reference>
<dbReference type="GO" id="GO:0003918">
    <property type="term" value="F:DNA topoisomerase type II (double strand cut, ATP-hydrolyzing) activity"/>
    <property type="evidence" value="ECO:0007669"/>
    <property type="project" value="UniProtKB-UniRule"/>
</dbReference>
<evidence type="ECO:0000256" key="2">
    <source>
        <dbReference type="ARBA" id="ARBA00001946"/>
    </source>
</evidence>
<name>S3D6W4_OPHP1</name>
<evidence type="ECO:0000256" key="3">
    <source>
        <dbReference type="ARBA" id="ARBA00006559"/>
    </source>
</evidence>
<dbReference type="PROSITE" id="PS52041">
    <property type="entry name" value="TOPO_IIB"/>
    <property type="match status" value="1"/>
</dbReference>
<proteinExistence type="inferred from homology"/>
<keyword evidence="9 10" id="KW-0413">Isomerase</keyword>
<dbReference type="GO" id="GO:0003677">
    <property type="term" value="F:DNA binding"/>
    <property type="evidence" value="ECO:0007669"/>
    <property type="project" value="UniProtKB-UniRule"/>
</dbReference>
<dbReference type="PRINTS" id="PR01550">
    <property type="entry name" value="TOP6AFAMILY"/>
</dbReference>
<dbReference type="GO" id="GO:0000706">
    <property type="term" value="P:meiotic DNA double-strand break processing"/>
    <property type="evidence" value="ECO:0007669"/>
    <property type="project" value="TreeGrafter"/>
</dbReference>
<dbReference type="PANTHER" id="PTHR10848:SF0">
    <property type="entry name" value="MEIOTIC RECOMBINATION PROTEIN SPO11"/>
    <property type="match status" value="1"/>
</dbReference>
<dbReference type="InterPro" id="IPR002815">
    <property type="entry name" value="Spo11/TopoVI_A"/>
</dbReference>
<feature type="active site" description="O-(5'-phospho-DNA)-tyrosine intermediate" evidence="10">
    <location>
        <position position="123"/>
    </location>
</feature>
<keyword evidence="8 10" id="KW-0238">DNA-binding</keyword>
<gene>
    <name evidence="14" type="ORF">F503_06921</name>
</gene>
<keyword evidence="5" id="KW-0479">Metal-binding</keyword>
<dbReference type="OMA" id="IYYLDPV"/>
<accession>S3D6W4</accession>
<dbReference type="eggNOG" id="KOG2795">
    <property type="taxonomic scope" value="Eukaryota"/>
</dbReference>
<dbReference type="GO" id="GO:0042138">
    <property type="term" value="P:meiotic DNA double-strand break formation"/>
    <property type="evidence" value="ECO:0007669"/>
    <property type="project" value="TreeGrafter"/>
</dbReference>
<dbReference type="PANTHER" id="PTHR10848">
    <property type="entry name" value="MEIOTIC RECOMBINATION PROTEIN SPO11"/>
    <property type="match status" value="1"/>
</dbReference>
<evidence type="ECO:0000256" key="10">
    <source>
        <dbReference type="PROSITE-ProRule" id="PRU01385"/>
    </source>
</evidence>
<dbReference type="Pfam" id="PF21180">
    <property type="entry name" value="TOP6A-Spo11_Toprim"/>
    <property type="match status" value="1"/>
</dbReference>
<evidence type="ECO:0000259" key="13">
    <source>
        <dbReference type="Pfam" id="PF21180"/>
    </source>
</evidence>
<evidence type="ECO:0000313" key="14">
    <source>
        <dbReference type="EMBL" id="EPE09145.1"/>
    </source>
</evidence>
<evidence type="ECO:0000256" key="4">
    <source>
        <dbReference type="ARBA" id="ARBA00012895"/>
    </source>
</evidence>
<dbReference type="Gene3D" id="3.40.1360.10">
    <property type="match status" value="1"/>
</dbReference>
<dbReference type="InterPro" id="IPR013049">
    <property type="entry name" value="Spo11/TopoVI_A_N"/>
</dbReference>
<dbReference type="HOGENOM" id="CLU_037229_0_0_1"/>
<dbReference type="STRING" id="1262450.S3D6W4"/>
<dbReference type="GO" id="GO:0046872">
    <property type="term" value="F:metal ion binding"/>
    <property type="evidence" value="ECO:0007669"/>
    <property type="project" value="UniProtKB-KW"/>
</dbReference>
<dbReference type="SUPFAM" id="SSF56726">
    <property type="entry name" value="DNA topoisomerase IV, alpha subunit"/>
    <property type="match status" value="1"/>
</dbReference>
<dbReference type="InterPro" id="IPR036388">
    <property type="entry name" value="WH-like_DNA-bd_sf"/>
</dbReference>
<dbReference type="EMBL" id="KE148147">
    <property type="protein sequence ID" value="EPE09145.1"/>
    <property type="molecule type" value="Genomic_DNA"/>
</dbReference>
<evidence type="ECO:0000256" key="1">
    <source>
        <dbReference type="ARBA" id="ARBA00000185"/>
    </source>
</evidence>
<protein>
    <recommendedName>
        <fullName evidence="4">DNA topoisomerase (ATP-hydrolyzing)</fullName>
        <ecNumber evidence="4">5.6.2.2</ecNumber>
    </recommendedName>
</protein>
<keyword evidence="15" id="KW-1185">Reference proteome</keyword>
<dbReference type="VEuPathDB" id="FungiDB:F503_06921"/>
<sequence>MTDQINQLGRPENSAGLSVLKIEQIIESVMDSVRRGEPLSIPFMRRKPARHPSRPRRVDSLETHTDSSVPTDSLTASRSSAAVSFPGKSEAESKLFTQVLSILQLSHQALLSGTYVTKRNIFYQYPELFKEQRIVDTLVDDIAYTLRIGRDSLHIVAASVGVVYGALSFTRSDGTECFASGETGIAIPPMREILDVDISRCEWLLVIEKEATFRTLAAAGYASNSLAGPGALVTKSKGYPTLVTRCFLHHVQQIAPRLPIYGLVDYDPHGVRIFRTYKYGSHGLSHEDGTTVPGLEWLGLRSGDFLASRAGSQPLDDVLPLSDNDRRAGVCLLREIVHSKDYQEQEEVALEQCREVQVMLMLSVKAEIQAADESGDLAAWLDEKLV</sequence>
<evidence type="ECO:0000256" key="6">
    <source>
        <dbReference type="ARBA" id="ARBA00022842"/>
    </source>
</evidence>
<feature type="compositionally biased region" description="Basic residues" evidence="11">
    <location>
        <begin position="44"/>
        <end position="55"/>
    </location>
</feature>
<dbReference type="AlphaFoldDB" id="S3D6W4"/>
<evidence type="ECO:0000256" key="7">
    <source>
        <dbReference type="ARBA" id="ARBA00023029"/>
    </source>
</evidence>
<dbReference type="Gene3D" id="1.10.10.10">
    <property type="entry name" value="Winged helix-like DNA-binding domain superfamily/Winged helix DNA-binding domain"/>
    <property type="match status" value="1"/>
</dbReference>
<organism evidence="14 15">
    <name type="scientific">Ophiostoma piceae (strain UAMH 11346)</name>
    <name type="common">Sap stain fungus</name>
    <dbReference type="NCBI Taxonomy" id="1262450"/>
    <lineage>
        <taxon>Eukaryota</taxon>
        <taxon>Fungi</taxon>
        <taxon>Dikarya</taxon>
        <taxon>Ascomycota</taxon>
        <taxon>Pezizomycotina</taxon>
        <taxon>Sordariomycetes</taxon>
        <taxon>Sordariomycetidae</taxon>
        <taxon>Ophiostomatales</taxon>
        <taxon>Ophiostomataceae</taxon>
        <taxon>Ophiostoma</taxon>
    </lineage>
</organism>
<dbReference type="GO" id="GO:0000228">
    <property type="term" value="C:nuclear chromosome"/>
    <property type="evidence" value="ECO:0007669"/>
    <property type="project" value="TreeGrafter"/>
</dbReference>
<dbReference type="GO" id="GO:0005524">
    <property type="term" value="F:ATP binding"/>
    <property type="evidence" value="ECO:0007669"/>
    <property type="project" value="InterPro"/>
</dbReference>
<keyword evidence="7 10" id="KW-0799">Topoisomerase</keyword>
<feature type="compositionally biased region" description="Basic and acidic residues" evidence="11">
    <location>
        <begin position="56"/>
        <end position="65"/>
    </location>
</feature>
<evidence type="ECO:0000256" key="11">
    <source>
        <dbReference type="SAM" id="MobiDB-lite"/>
    </source>
</evidence>
<dbReference type="InterPro" id="IPR034136">
    <property type="entry name" value="TOPRIM_Topo6A/Spo11"/>
</dbReference>
<feature type="compositionally biased region" description="Polar residues" evidence="11">
    <location>
        <begin position="66"/>
        <end position="75"/>
    </location>
</feature>
<feature type="domain" description="Topoisomerase 6 subunit A/Spo11 TOPRIM" evidence="13">
    <location>
        <begin position="204"/>
        <end position="373"/>
    </location>
</feature>
<comment type="cofactor">
    <cofactor evidence="2">
        <name>Mg(2+)</name>
        <dbReference type="ChEBI" id="CHEBI:18420"/>
    </cofactor>
</comment>
<comment type="catalytic activity">
    <reaction evidence="1 10">
        <text>ATP-dependent breakage, passage and rejoining of double-stranded DNA.</text>
        <dbReference type="EC" id="5.6.2.2"/>
    </reaction>
</comment>
<feature type="domain" description="Spo11/DNA topoisomerase VI subunit A N-terminal" evidence="12">
    <location>
        <begin position="96"/>
        <end position="155"/>
    </location>
</feature>
<evidence type="ECO:0000313" key="15">
    <source>
        <dbReference type="Proteomes" id="UP000016923"/>
    </source>
</evidence>
<dbReference type="OrthoDB" id="5377392at2759"/>